<sequence>MSYILQYTLDMLIVMMIAVPFVIFIRLRMKRKQKASQRNPLREAGVIIFGIYLVGLFYETIIPKNGVSFSYAEKRITDTDSLGINLHLFRVFTDVYNAIHYLGLWQPFFINFLGNIAIFMPIGFLLPMLWRKMEKFFYLLIVGFCLSLFIETMQLPQYRSTDVDDLWLNTLGALLGFLVYHQLVKRMPWLKEKFKRRV</sequence>
<keyword evidence="4" id="KW-1185">Reference proteome</keyword>
<keyword evidence="1" id="KW-0812">Transmembrane</keyword>
<feature type="transmembrane region" description="Helical" evidence="1">
    <location>
        <begin position="108"/>
        <end position="129"/>
    </location>
</feature>
<feature type="transmembrane region" description="Helical" evidence="1">
    <location>
        <begin position="12"/>
        <end position="29"/>
    </location>
</feature>
<dbReference type="AlphaFoldDB" id="A0A143HES6"/>
<feature type="transmembrane region" description="Helical" evidence="1">
    <location>
        <begin position="136"/>
        <end position="154"/>
    </location>
</feature>
<evidence type="ECO:0000259" key="2">
    <source>
        <dbReference type="Pfam" id="PF04892"/>
    </source>
</evidence>
<proteinExistence type="predicted"/>
<dbReference type="Proteomes" id="UP000076021">
    <property type="component" value="Chromosome"/>
</dbReference>
<dbReference type="PANTHER" id="PTHR36834">
    <property type="entry name" value="MEMBRANE PROTEIN-RELATED"/>
    <property type="match status" value="1"/>
</dbReference>
<dbReference type="Pfam" id="PF04892">
    <property type="entry name" value="VanZ"/>
    <property type="match status" value="1"/>
</dbReference>
<organism evidence="3 4">
    <name type="scientific">Rummeliibacillus stabekisii</name>
    <dbReference type="NCBI Taxonomy" id="241244"/>
    <lineage>
        <taxon>Bacteria</taxon>
        <taxon>Bacillati</taxon>
        <taxon>Bacillota</taxon>
        <taxon>Bacilli</taxon>
        <taxon>Bacillales</taxon>
        <taxon>Caryophanaceae</taxon>
        <taxon>Rummeliibacillus</taxon>
    </lineage>
</organism>
<keyword evidence="1" id="KW-1133">Transmembrane helix</keyword>
<dbReference type="OrthoDB" id="4822551at2"/>
<reference evidence="4" key="2">
    <citation type="submission" date="2016-03" db="EMBL/GenBank/DDBJ databases">
        <authorList>
            <person name="Ploux O."/>
        </authorList>
    </citation>
    <scope>NUCLEOTIDE SEQUENCE [LARGE SCALE GENOMIC DNA]</scope>
    <source>
        <strain evidence="4">PP9</strain>
    </source>
</reference>
<protein>
    <recommendedName>
        <fullName evidence="2">VanZ-like domain-containing protein</fullName>
    </recommendedName>
</protein>
<evidence type="ECO:0000313" key="3">
    <source>
        <dbReference type="EMBL" id="AMW99939.1"/>
    </source>
</evidence>
<dbReference type="STRING" id="241244.ATY39_11215"/>
<feature type="domain" description="VanZ-like" evidence="2">
    <location>
        <begin position="49"/>
        <end position="181"/>
    </location>
</feature>
<gene>
    <name evidence="3" type="ORF">ATY39_11215</name>
</gene>
<keyword evidence="1" id="KW-0472">Membrane</keyword>
<evidence type="ECO:0000256" key="1">
    <source>
        <dbReference type="SAM" id="Phobius"/>
    </source>
</evidence>
<accession>A0A143HES6</accession>
<dbReference type="KEGG" id="rst:ATY39_11215"/>
<feature type="transmembrane region" description="Helical" evidence="1">
    <location>
        <begin position="41"/>
        <end position="58"/>
    </location>
</feature>
<dbReference type="PANTHER" id="PTHR36834:SF1">
    <property type="entry name" value="INTEGRAL MEMBRANE PROTEIN"/>
    <property type="match status" value="1"/>
</dbReference>
<evidence type="ECO:0000313" key="4">
    <source>
        <dbReference type="Proteomes" id="UP000076021"/>
    </source>
</evidence>
<name>A0A143HES6_9BACL</name>
<feature type="transmembrane region" description="Helical" evidence="1">
    <location>
        <begin position="166"/>
        <end position="184"/>
    </location>
</feature>
<dbReference type="InterPro" id="IPR006976">
    <property type="entry name" value="VanZ-like"/>
</dbReference>
<reference evidence="3 4" key="1">
    <citation type="journal article" date="2016" name="Genome Announc.">
        <title>Whole-Genome Sequence of Rummeliibacillus stabekisii Strain PP9 Isolated from Antarctic Soil.</title>
        <authorList>
            <person name="da Mota F.F."/>
            <person name="Vollu R.E."/>
            <person name="Jurelevicius D."/>
            <person name="Seldin L."/>
        </authorList>
    </citation>
    <scope>NUCLEOTIDE SEQUENCE [LARGE SCALE GENOMIC DNA]</scope>
    <source>
        <strain evidence="3 4">PP9</strain>
    </source>
</reference>
<dbReference type="InterPro" id="IPR053150">
    <property type="entry name" value="Teicoplanin_resist-assoc"/>
</dbReference>
<dbReference type="EMBL" id="CP014806">
    <property type="protein sequence ID" value="AMW99939.1"/>
    <property type="molecule type" value="Genomic_DNA"/>
</dbReference>